<organism evidence="2 3">
    <name type="scientific">Tumebacillus amylolyticus</name>
    <dbReference type="NCBI Taxonomy" id="2801339"/>
    <lineage>
        <taxon>Bacteria</taxon>
        <taxon>Bacillati</taxon>
        <taxon>Bacillota</taxon>
        <taxon>Bacilli</taxon>
        <taxon>Bacillales</taxon>
        <taxon>Alicyclobacillaceae</taxon>
        <taxon>Tumebacillus</taxon>
    </lineage>
</organism>
<evidence type="ECO:0000313" key="3">
    <source>
        <dbReference type="Proteomes" id="UP000602284"/>
    </source>
</evidence>
<dbReference type="SMART" id="SM00470">
    <property type="entry name" value="ParB"/>
    <property type="match status" value="1"/>
</dbReference>
<keyword evidence="3" id="KW-1185">Reference proteome</keyword>
<name>A0ABS1JCA6_9BACL</name>
<dbReference type="Proteomes" id="UP000602284">
    <property type="component" value="Unassembled WGS sequence"/>
</dbReference>
<protein>
    <submittedName>
        <fullName evidence="2">ParB N-terminal domain-containing protein</fullName>
    </submittedName>
</protein>
<dbReference type="InterPro" id="IPR003115">
    <property type="entry name" value="ParB_N"/>
</dbReference>
<dbReference type="SUPFAM" id="SSF110849">
    <property type="entry name" value="ParB/Sulfiredoxin"/>
    <property type="match status" value="1"/>
</dbReference>
<dbReference type="Pfam" id="PF02195">
    <property type="entry name" value="ParB_N"/>
    <property type="match status" value="1"/>
</dbReference>
<gene>
    <name evidence="2" type="ORF">JJB07_14795</name>
</gene>
<comment type="caution">
    <text evidence="2">The sequence shown here is derived from an EMBL/GenBank/DDBJ whole genome shotgun (WGS) entry which is preliminary data.</text>
</comment>
<accession>A0ABS1JCA6</accession>
<evidence type="ECO:0000259" key="1">
    <source>
        <dbReference type="SMART" id="SM00470"/>
    </source>
</evidence>
<evidence type="ECO:0000313" key="2">
    <source>
        <dbReference type="EMBL" id="MBL0387906.1"/>
    </source>
</evidence>
<dbReference type="CDD" id="cd16401">
    <property type="entry name" value="ParB_N_like_MT"/>
    <property type="match status" value="1"/>
</dbReference>
<dbReference type="EMBL" id="JAEQNB010000004">
    <property type="protein sequence ID" value="MBL0387906.1"/>
    <property type="molecule type" value="Genomic_DNA"/>
</dbReference>
<dbReference type="RefSeq" id="WP_201636531.1">
    <property type="nucleotide sequence ID" value="NZ_JAEQNB010000004.1"/>
</dbReference>
<proteinExistence type="predicted"/>
<reference evidence="2 3" key="1">
    <citation type="submission" date="2021-01" db="EMBL/GenBank/DDBJ databases">
        <title>Tumebacillus sp. strain ITR2 16S ribosomal RNA gene Genome sequencing and assembly.</title>
        <authorList>
            <person name="Kang M."/>
        </authorList>
    </citation>
    <scope>NUCLEOTIDE SEQUENCE [LARGE SCALE GENOMIC DNA]</scope>
    <source>
        <strain evidence="2 3">ITR2</strain>
    </source>
</reference>
<feature type="domain" description="ParB-like N-terminal" evidence="1">
    <location>
        <begin position="4"/>
        <end position="93"/>
    </location>
</feature>
<dbReference type="InterPro" id="IPR036086">
    <property type="entry name" value="ParB/Sulfiredoxin_sf"/>
</dbReference>
<sequence length="189" mass="21031">MNIRTVPVTDINPSPYNPRIDLQPGDAEFEKLRRSIEEFGYVDPLIWNQRTGNLVGGHQRFKVLLAAGATELDVSVVDLDDVQERQLNLALNKISGDWDENKLSELLHELEVAGADLDLTGFDDKELDGLLKDFRPEDDETVGDFESAEINLGSFSDENFEAECPRCGFCFNPKEPEAATAAEEGNEDA</sequence>
<dbReference type="Gene3D" id="3.90.1530.10">
    <property type="entry name" value="Conserved hypothetical protein from pyrococcus furiosus pfu- 392566-001, ParB domain"/>
    <property type="match status" value="1"/>
</dbReference>